<protein>
    <submittedName>
        <fullName evidence="2">Pentatricopeptide repeat-containing protein At2g41720 (Protein EMBRYO DEFECTIVE 2654)</fullName>
    </submittedName>
</protein>
<dbReference type="PANTHER" id="PTHR47938">
    <property type="entry name" value="RESPIRATORY COMPLEX I CHAPERONE (CIA84), PUTATIVE (AFU_ORTHOLOGUE AFUA_2G06020)-RELATED"/>
    <property type="match status" value="1"/>
</dbReference>
<feature type="repeat" description="PPR" evidence="1">
    <location>
        <begin position="584"/>
        <end position="618"/>
    </location>
</feature>
<dbReference type="Pfam" id="PF13812">
    <property type="entry name" value="PPR_3"/>
    <property type="match status" value="2"/>
</dbReference>
<feature type="repeat" description="PPR" evidence="1">
    <location>
        <begin position="193"/>
        <end position="227"/>
    </location>
</feature>
<dbReference type="EMBL" id="CAXAMM010002747">
    <property type="protein sequence ID" value="CAK8997287.1"/>
    <property type="molecule type" value="Genomic_DNA"/>
</dbReference>
<evidence type="ECO:0000313" key="3">
    <source>
        <dbReference type="Proteomes" id="UP001642464"/>
    </source>
</evidence>
<sequence length="1067" mass="119144">MDATATELDFEAFEEISYDHLIESLNVEQKAQSRLAKELAQACDMRQELEYLLKSPDASAAEDLPVKVEGALRQQLQKQLFQVGAEKQRGSLFGRLKRSASAEETLTIVDHLLYEDLVFHHRHFTLLLNSLGRRSLWRTSLQLLPEMWQRDLVPNSISFNAAMDACQKGAAWQHATSLLKEMESEEMGIPSPDVVSYSTAMSACAKAGNWEMTLGFFVSMQQRLLSPDATSVSNVVTACSKGEHWELAIQLMEDHQCRRGEMDLVCHNAMIHAMCSGKRWQQAVDHFDQLPSADVVSYNTTMMALSESQEWQKALELFQQLKRHGPLPTTNSFNIAMDVWSQHDPSVDCAKQVDQLQSTFIAVSRLTGVVAVALWAMCHGTDAPILPHWTRWRVALASLTEQREAQDMLLLKRPEDEELDVIRYTTVITACQKAARWWAALGVLHSLRRSKLRANVVTYNSTLGSCTQAAEWPQALQLLDQVRANVVTYGSLCGSCGWRRARVLLGVAQQQRMTSLVAYSSCIGECQKLTKWQEALGLLEDVKKQEMSPDIILINATISACESASQWQEALLLLDFSLCSQDTTLVTYNCTISACGKAAQWRKVMQLLEELEMLQQLPDIITYNSTINAASRSQLWPLALALLAFLHKKTFEADTVSHTVAISACEGAQKWPDALQLLDQMKWQRFVANQMTCNATLSVCQKAARWSQTLLVLDDTTARRLTDVITYNVAIFASPWVQSLQLLNCLGHLGPFANLISYTSCISETMQRNISSPLFWRRSFDLLGALQAFRLRPTAFSFNAVVGVCVAEWPRAVALVGDMDQTQVEGDLITCNSLLSAFSTAALWPTAVRRLREAERSGTRPNIISCNCGIAACEVYGLWRRALLIRRELADEITYNALISACEKASAWPAAILLLREAGALADNIAFTSAAVASAKSMNWRVVMELLRELRARRLQPEILMYQALVQSLSAEMHRSSVPLAQDTYRIMIQAQAAGGHWPKVLALLQEAGRLEPVERDTSICGLGVLSKIPEAKDIMLQLASCPMAQSIHRFQDELWVTSVFGSRSSH</sequence>
<feature type="repeat" description="PPR" evidence="1">
    <location>
        <begin position="294"/>
        <end position="328"/>
    </location>
</feature>
<keyword evidence="3" id="KW-1185">Reference proteome</keyword>
<evidence type="ECO:0000256" key="1">
    <source>
        <dbReference type="PROSITE-ProRule" id="PRU00708"/>
    </source>
</evidence>
<proteinExistence type="predicted"/>
<dbReference type="Pfam" id="PF01535">
    <property type="entry name" value="PPR"/>
    <property type="match status" value="4"/>
</dbReference>
<dbReference type="PROSITE" id="PS51375">
    <property type="entry name" value="PPR"/>
    <property type="match status" value="4"/>
</dbReference>
<dbReference type="NCBIfam" id="TIGR00756">
    <property type="entry name" value="PPR"/>
    <property type="match status" value="1"/>
</dbReference>
<name>A0ABP0I3Y3_9DINO</name>
<dbReference type="Proteomes" id="UP001642464">
    <property type="component" value="Unassembled WGS sequence"/>
</dbReference>
<gene>
    <name evidence="2" type="ORF">SCF082_LOCUS5158</name>
</gene>
<accession>A0ABP0I3Y3</accession>
<feature type="repeat" description="PPR" evidence="1">
    <location>
        <begin position="827"/>
        <end position="861"/>
    </location>
</feature>
<dbReference type="InterPro" id="IPR002885">
    <property type="entry name" value="PPR_rpt"/>
</dbReference>
<evidence type="ECO:0000313" key="2">
    <source>
        <dbReference type="EMBL" id="CAK8997287.1"/>
    </source>
</evidence>
<dbReference type="Gene3D" id="1.25.40.10">
    <property type="entry name" value="Tetratricopeptide repeat domain"/>
    <property type="match status" value="7"/>
</dbReference>
<comment type="caution">
    <text evidence="2">The sequence shown here is derived from an EMBL/GenBank/DDBJ whole genome shotgun (WGS) entry which is preliminary data.</text>
</comment>
<organism evidence="2 3">
    <name type="scientific">Durusdinium trenchii</name>
    <dbReference type="NCBI Taxonomy" id="1381693"/>
    <lineage>
        <taxon>Eukaryota</taxon>
        <taxon>Sar</taxon>
        <taxon>Alveolata</taxon>
        <taxon>Dinophyceae</taxon>
        <taxon>Suessiales</taxon>
        <taxon>Symbiodiniaceae</taxon>
        <taxon>Durusdinium</taxon>
    </lineage>
</organism>
<reference evidence="2 3" key="1">
    <citation type="submission" date="2024-02" db="EMBL/GenBank/DDBJ databases">
        <authorList>
            <person name="Chen Y."/>
            <person name="Shah S."/>
            <person name="Dougan E. K."/>
            <person name="Thang M."/>
            <person name="Chan C."/>
        </authorList>
    </citation>
    <scope>NUCLEOTIDE SEQUENCE [LARGE SCALE GENOMIC DNA]</scope>
</reference>
<dbReference type="Pfam" id="PF13041">
    <property type="entry name" value="PPR_2"/>
    <property type="match status" value="1"/>
</dbReference>
<dbReference type="InterPro" id="IPR011990">
    <property type="entry name" value="TPR-like_helical_dom_sf"/>
</dbReference>
<dbReference type="PANTHER" id="PTHR47938:SF35">
    <property type="entry name" value="PENTATRICOPEPTIDE REPEAT-CONTAINING PROTEIN 4, MITOCHONDRIAL-RELATED"/>
    <property type="match status" value="1"/>
</dbReference>